<feature type="transmembrane region" description="Helical" evidence="8">
    <location>
        <begin position="43"/>
        <end position="61"/>
    </location>
</feature>
<keyword evidence="3 8" id="KW-0812">Transmembrane</keyword>
<comment type="function">
    <text evidence="8">Part of a membrane-bound complex that couples electron transfer with translocation of ions across the membrane.</text>
</comment>
<keyword evidence="7 8" id="KW-0472">Membrane</keyword>
<dbReference type="NCBIfam" id="TIGR01948">
    <property type="entry name" value="rnfE"/>
    <property type="match status" value="1"/>
</dbReference>
<dbReference type="InterPro" id="IPR003667">
    <property type="entry name" value="NqrDE/RnfAE"/>
</dbReference>
<feature type="transmembrane region" description="Helical" evidence="8">
    <location>
        <begin position="123"/>
        <end position="146"/>
    </location>
</feature>
<evidence type="ECO:0000313" key="10">
    <source>
        <dbReference type="Proteomes" id="UP000295221"/>
    </source>
</evidence>
<dbReference type="Proteomes" id="UP000295221">
    <property type="component" value="Unassembled WGS sequence"/>
</dbReference>
<keyword evidence="2 8" id="KW-0813">Transport</keyword>
<dbReference type="GO" id="GO:0005886">
    <property type="term" value="C:plasma membrane"/>
    <property type="evidence" value="ECO:0007669"/>
    <property type="project" value="UniProtKB-SubCell"/>
</dbReference>
<comment type="subcellular location">
    <subcellularLocation>
        <location evidence="8">Cell membrane</location>
        <topology evidence="8">Multi-pass membrane protein</topology>
    </subcellularLocation>
    <subcellularLocation>
        <location evidence="1">Endomembrane system</location>
        <topology evidence="1">Multi-pass membrane protein</topology>
    </subcellularLocation>
</comment>
<keyword evidence="5 8" id="KW-0249">Electron transport</keyword>
<feature type="transmembrane region" description="Helical" evidence="8">
    <location>
        <begin position="166"/>
        <end position="188"/>
    </location>
</feature>
<dbReference type="OrthoDB" id="9790976at2"/>
<dbReference type="GO" id="GO:0012505">
    <property type="term" value="C:endomembrane system"/>
    <property type="evidence" value="ECO:0007669"/>
    <property type="project" value="UniProtKB-SubCell"/>
</dbReference>
<comment type="caution">
    <text evidence="9">The sequence shown here is derived from an EMBL/GenBank/DDBJ whole genome shotgun (WGS) entry which is preliminary data.</text>
</comment>
<dbReference type="PANTHER" id="PTHR30586:SF0">
    <property type="entry name" value="ION-TRANSLOCATING OXIDOREDUCTASE COMPLEX SUBUNIT E"/>
    <property type="match status" value="1"/>
</dbReference>
<dbReference type="NCBIfam" id="NF009070">
    <property type="entry name" value="PRK12405.1"/>
    <property type="match status" value="1"/>
</dbReference>
<keyword evidence="10" id="KW-1185">Reference proteome</keyword>
<proteinExistence type="inferred from homology"/>
<dbReference type="EC" id="7.-.-.-" evidence="8"/>
<reference evidence="9 10" key="1">
    <citation type="submission" date="2019-03" db="EMBL/GenBank/DDBJ databases">
        <title>Genomic Encyclopedia of Type Strains, Phase IV (KMG-IV): sequencing the most valuable type-strain genomes for metagenomic binning, comparative biology and taxonomic classification.</title>
        <authorList>
            <person name="Goeker M."/>
        </authorList>
    </citation>
    <scope>NUCLEOTIDE SEQUENCE [LARGE SCALE GENOMIC DNA]</scope>
    <source>
        <strain evidence="9 10">DSM 24179</strain>
    </source>
</reference>
<gene>
    <name evidence="8" type="primary">rnfE</name>
    <name evidence="9" type="ORF">EV194_10922</name>
</gene>
<evidence type="ECO:0000256" key="2">
    <source>
        <dbReference type="ARBA" id="ARBA00022448"/>
    </source>
</evidence>
<organism evidence="9 10">
    <name type="scientific">Natronoflexus pectinivorans</name>
    <dbReference type="NCBI Taxonomy" id="682526"/>
    <lineage>
        <taxon>Bacteria</taxon>
        <taxon>Pseudomonadati</taxon>
        <taxon>Bacteroidota</taxon>
        <taxon>Bacteroidia</taxon>
        <taxon>Marinilabiliales</taxon>
        <taxon>Marinilabiliaceae</taxon>
        <taxon>Natronoflexus</taxon>
    </lineage>
</organism>
<keyword evidence="6 8" id="KW-1133">Transmembrane helix</keyword>
<evidence type="ECO:0000256" key="1">
    <source>
        <dbReference type="ARBA" id="ARBA00004127"/>
    </source>
</evidence>
<dbReference type="HAMAP" id="MF_00478">
    <property type="entry name" value="RsxE_RnfE"/>
    <property type="match status" value="1"/>
</dbReference>
<evidence type="ECO:0000256" key="5">
    <source>
        <dbReference type="ARBA" id="ARBA00022982"/>
    </source>
</evidence>
<dbReference type="Pfam" id="PF02508">
    <property type="entry name" value="Rnf-Nqr"/>
    <property type="match status" value="1"/>
</dbReference>
<dbReference type="AlphaFoldDB" id="A0A4R2GG19"/>
<dbReference type="PANTHER" id="PTHR30586">
    <property type="entry name" value="ELECTRON TRANSPORT COMPLEX PROTEIN RNFE"/>
    <property type="match status" value="1"/>
</dbReference>
<evidence type="ECO:0000256" key="7">
    <source>
        <dbReference type="ARBA" id="ARBA00023136"/>
    </source>
</evidence>
<name>A0A4R2GG19_9BACT</name>
<dbReference type="PIRSF" id="PIRSF006102">
    <property type="entry name" value="NQR_DE"/>
    <property type="match status" value="1"/>
</dbReference>
<evidence type="ECO:0000256" key="8">
    <source>
        <dbReference type="HAMAP-Rule" id="MF_00478"/>
    </source>
</evidence>
<keyword evidence="4 8" id="KW-1278">Translocase</keyword>
<evidence type="ECO:0000256" key="6">
    <source>
        <dbReference type="ARBA" id="ARBA00022989"/>
    </source>
</evidence>
<accession>A0A4R2GG19</accession>
<comment type="similarity">
    <text evidence="8">Belongs to the NqrDE/RnfAE family.</text>
</comment>
<evidence type="ECO:0000313" key="9">
    <source>
        <dbReference type="EMBL" id="TCO07206.1"/>
    </source>
</evidence>
<dbReference type="InterPro" id="IPR010968">
    <property type="entry name" value="RnfE"/>
</dbReference>
<protein>
    <recommendedName>
        <fullName evidence="8">Ion-translocating oxidoreductase complex subunit E</fullName>
        <ecNumber evidence="8">7.-.-.-</ecNumber>
    </recommendedName>
    <alternativeName>
        <fullName evidence="8">Rnf electron transport complex subunit E</fullName>
    </alternativeName>
</protein>
<dbReference type="RefSeq" id="WP_132434232.1">
    <property type="nucleotide sequence ID" value="NZ_SLWK01000009.1"/>
</dbReference>
<comment type="subunit">
    <text evidence="8">The complex is composed of six subunits: RnfA, RnfB, RnfC, RnfD, RnfE and RnfG.</text>
</comment>
<dbReference type="EMBL" id="SLWK01000009">
    <property type="protein sequence ID" value="TCO07206.1"/>
    <property type="molecule type" value="Genomic_DNA"/>
</dbReference>
<evidence type="ECO:0000256" key="4">
    <source>
        <dbReference type="ARBA" id="ARBA00022967"/>
    </source>
</evidence>
<evidence type="ECO:0000256" key="3">
    <source>
        <dbReference type="ARBA" id="ARBA00022692"/>
    </source>
</evidence>
<feature type="transmembrane region" description="Helical" evidence="8">
    <location>
        <begin position="68"/>
        <end position="86"/>
    </location>
</feature>
<keyword evidence="8" id="KW-1003">Cell membrane</keyword>
<sequence>MNQLNNFTKGFFKENPVFILLLGLCPALGVTSSAVNGLGMGLATTFVLVMANIVVSLIKGFIPDKVRIPSFIVVIATFVTIVEMVMEAYIPALFDALGLFIPLIVVNCLVLGRAEAFASKNNLISSVIDGAGMGLGFSMALTMLGGLRELLGSGMLFGLSIYPEDYGMLVFVLAPGAFIGLGYLIAILNRVNKA</sequence>
<dbReference type="GO" id="GO:0022900">
    <property type="term" value="P:electron transport chain"/>
    <property type="evidence" value="ECO:0007669"/>
    <property type="project" value="UniProtKB-UniRule"/>
</dbReference>
<feature type="transmembrane region" description="Helical" evidence="8">
    <location>
        <begin position="92"/>
        <end position="111"/>
    </location>
</feature>